<dbReference type="EMBL" id="SNYK01000002">
    <property type="protein sequence ID" value="TDQ39367.1"/>
    <property type="molecule type" value="Genomic_DNA"/>
</dbReference>
<keyword evidence="1" id="KW-0472">Membrane</keyword>
<sequence>MWHLIAVFISGLSMGGLAYLARKLSRNRLPSWIIPVAAGVSMFGYLAVYDYTWYGYKTEQVRITQPSDDLVFFGEKQERSFFKPWSVIRPAINSFFIFDGNSKTVEQDNQVIVEYFLYEFIKDPIERQQVYMAVLNCTTLERAVIPQGKTVKAAQHEKIDTSDLFYQKLCR</sequence>
<gene>
    <name evidence="2" type="ORF">DFQ45_10258</name>
</gene>
<keyword evidence="1" id="KW-1133">Transmembrane helix</keyword>
<evidence type="ECO:0000313" key="3">
    <source>
        <dbReference type="Proteomes" id="UP000294575"/>
    </source>
</evidence>
<comment type="caution">
    <text evidence="2">The sequence shown here is derived from an EMBL/GenBank/DDBJ whole genome shotgun (WGS) entry which is preliminary data.</text>
</comment>
<proteinExistence type="predicted"/>
<reference evidence="2 3" key="1">
    <citation type="submission" date="2019-03" db="EMBL/GenBank/DDBJ databases">
        <title>Genomic Encyclopedia of Type Strains, Phase IV (KMG-IV): sequencing the most valuable type-strain genomes for metagenomic binning, comparative biology and taxonomic classification.</title>
        <authorList>
            <person name="Goeker M."/>
        </authorList>
    </citation>
    <scope>NUCLEOTIDE SEQUENCE [LARGE SCALE GENOMIC DNA]</scope>
    <source>
        <strain evidence="2 3">DSM 28679</strain>
    </source>
</reference>
<keyword evidence="1" id="KW-0812">Transmembrane</keyword>
<keyword evidence="3" id="KW-1185">Reference proteome</keyword>
<protein>
    <submittedName>
        <fullName evidence="2">Uncharacterized protein</fullName>
    </submittedName>
</protein>
<dbReference type="RefSeq" id="WP_101497491.1">
    <property type="nucleotide sequence ID" value="NZ_LNJZ01000009.1"/>
</dbReference>
<dbReference type="OrthoDB" id="8601734at2"/>
<evidence type="ECO:0000256" key="1">
    <source>
        <dbReference type="SAM" id="Phobius"/>
    </source>
</evidence>
<organism evidence="2 3">
    <name type="scientific">Thiopseudomonas denitrificans</name>
    <dbReference type="NCBI Taxonomy" id="1501432"/>
    <lineage>
        <taxon>Bacteria</taxon>
        <taxon>Pseudomonadati</taxon>
        <taxon>Pseudomonadota</taxon>
        <taxon>Gammaproteobacteria</taxon>
        <taxon>Pseudomonadales</taxon>
        <taxon>Pseudomonadaceae</taxon>
        <taxon>Thiopseudomonas</taxon>
    </lineage>
</organism>
<dbReference type="Proteomes" id="UP000294575">
    <property type="component" value="Unassembled WGS sequence"/>
</dbReference>
<feature type="transmembrane region" description="Helical" evidence="1">
    <location>
        <begin position="30"/>
        <end position="48"/>
    </location>
</feature>
<accession>A0A4V3D5B1</accession>
<evidence type="ECO:0000313" key="2">
    <source>
        <dbReference type="EMBL" id="TDQ39367.1"/>
    </source>
</evidence>
<dbReference type="AlphaFoldDB" id="A0A4V3D5B1"/>
<name>A0A4V3D5B1_9GAMM</name>